<dbReference type="STRING" id="7370.A0A1I8MN35"/>
<dbReference type="KEGG" id="mde:101891103"/>
<evidence type="ECO:0000313" key="10">
    <source>
        <dbReference type="EnsemblMetazoa" id="MDOA006706-PA"/>
    </source>
</evidence>
<dbReference type="Gene3D" id="1.10.630.10">
    <property type="entry name" value="Cytochrome P450"/>
    <property type="match status" value="1"/>
</dbReference>
<dbReference type="PANTHER" id="PTHR24279">
    <property type="entry name" value="CYTOCHROME P450"/>
    <property type="match status" value="1"/>
</dbReference>
<evidence type="ECO:0000313" key="12">
    <source>
        <dbReference type="RefSeq" id="XP_005180063.1"/>
    </source>
</evidence>
<dbReference type="VEuPathDB" id="VectorBase:MDOA006706"/>
<comment type="similarity">
    <text evidence="2 9">Belongs to the cytochrome P450 family.</text>
</comment>
<keyword evidence="7 9" id="KW-0503">Monooxygenase</keyword>
<dbReference type="GO" id="GO:0016705">
    <property type="term" value="F:oxidoreductase activity, acting on paired donors, with incorporation or reduction of molecular oxygen"/>
    <property type="evidence" value="ECO:0007669"/>
    <property type="project" value="InterPro"/>
</dbReference>
<evidence type="ECO:0000256" key="7">
    <source>
        <dbReference type="ARBA" id="ARBA00023033"/>
    </source>
</evidence>
<keyword evidence="11" id="KW-1185">Reference proteome</keyword>
<evidence type="ECO:0000256" key="8">
    <source>
        <dbReference type="PIRSR" id="PIRSR602401-1"/>
    </source>
</evidence>
<sequence>MFKTNKYFVKNKGFRKFSSEVKHPSNRATEWQNAKPLSEMPTLKPLKLLWNLLPGGVYSKLDTFQLMLAVKRDIGSICWLRGAFGNPDFVMTHNPQDFEKAFRNEGPTPMRPGFEYLSYYRNVVKPDIFQGVEGLLGSQGEKWAKFRSVVNPVMLQPRNICLYLHSLSDVNKEFIERIQQIRNPRTQEVPATFVEEIHRWAVESVGVIALDHRLDMLSRKQRDATAERLIESIMTFFECAGELEFKPTIWKYYKTPTFKKLIKSLDGITTITKIFIDQAVEEIKKECKTPGVENANHKTSVLKQLIKIDKNIAMVMAMDMFLAGVDTTTTLFAGILLCLAKNPEKQEKLRNEIFQLLPQKDSELRENHLNCMPYLRACLKESLRLHPLAVGNARAQANNVVLSGYRVPKGSLVSMIHASIVRDAKYYPQPDAFLPERWLRQPRSENNVLKSKAPFQYLPFGFGPRSCIGRRISQLELELVIVRLIRNFRVEFIYSTEKAFRGAFISVPNIPLRFKFIDIEE</sequence>
<dbReference type="PRINTS" id="PR00385">
    <property type="entry name" value="P450"/>
</dbReference>
<dbReference type="PANTHER" id="PTHR24279:SF120">
    <property type="entry name" value="CYTOCHROME P450"/>
    <property type="match status" value="1"/>
</dbReference>
<reference evidence="10" key="1">
    <citation type="submission" date="2020-05" db="UniProtKB">
        <authorList>
            <consortium name="EnsemblMetazoa"/>
        </authorList>
    </citation>
    <scope>IDENTIFICATION</scope>
    <source>
        <strain evidence="10">Aabys</strain>
    </source>
</reference>
<dbReference type="eggNOG" id="KOG0159">
    <property type="taxonomic scope" value="Eukaryota"/>
</dbReference>
<dbReference type="InterPro" id="IPR017972">
    <property type="entry name" value="Cyt_P450_CS"/>
</dbReference>
<feature type="binding site" description="axial binding residue" evidence="8">
    <location>
        <position position="467"/>
    </location>
    <ligand>
        <name>heme</name>
        <dbReference type="ChEBI" id="CHEBI:30413"/>
    </ligand>
    <ligandPart>
        <name>Fe</name>
        <dbReference type="ChEBI" id="CHEBI:18248"/>
    </ligandPart>
</feature>
<reference evidence="12" key="2">
    <citation type="submission" date="2025-04" db="UniProtKB">
        <authorList>
            <consortium name="RefSeq"/>
        </authorList>
    </citation>
    <scope>IDENTIFICATION</scope>
    <source>
        <strain evidence="12">Aabys</strain>
    </source>
</reference>
<dbReference type="PROSITE" id="PS00086">
    <property type="entry name" value="CYTOCHROME_P450"/>
    <property type="match status" value="1"/>
</dbReference>
<dbReference type="Pfam" id="PF00067">
    <property type="entry name" value="p450"/>
    <property type="match status" value="1"/>
</dbReference>
<dbReference type="RefSeq" id="XP_005180063.1">
    <property type="nucleotide sequence ID" value="XM_005180006.2"/>
</dbReference>
<accession>A0A1I8MN35</accession>
<protein>
    <submittedName>
        <fullName evidence="12">Cytochrome P450 CYP12A2-like</fullName>
    </submittedName>
</protein>
<evidence type="ECO:0000256" key="1">
    <source>
        <dbReference type="ARBA" id="ARBA00001971"/>
    </source>
</evidence>
<keyword evidence="3 8" id="KW-0349">Heme</keyword>
<dbReference type="InterPro" id="IPR002401">
    <property type="entry name" value="Cyt_P450_E_grp-I"/>
</dbReference>
<dbReference type="GO" id="GO:0020037">
    <property type="term" value="F:heme binding"/>
    <property type="evidence" value="ECO:0007669"/>
    <property type="project" value="InterPro"/>
</dbReference>
<comment type="cofactor">
    <cofactor evidence="1 8">
        <name>heme</name>
        <dbReference type="ChEBI" id="CHEBI:30413"/>
    </cofactor>
</comment>
<evidence type="ECO:0000256" key="2">
    <source>
        <dbReference type="ARBA" id="ARBA00010617"/>
    </source>
</evidence>
<evidence type="ECO:0000256" key="6">
    <source>
        <dbReference type="ARBA" id="ARBA00023004"/>
    </source>
</evidence>
<dbReference type="Proteomes" id="UP001652621">
    <property type="component" value="Unplaced"/>
</dbReference>
<name>A0A1I8MN35_MUSDO</name>
<organism evidence="10">
    <name type="scientific">Musca domestica</name>
    <name type="common">House fly</name>
    <dbReference type="NCBI Taxonomy" id="7370"/>
    <lineage>
        <taxon>Eukaryota</taxon>
        <taxon>Metazoa</taxon>
        <taxon>Ecdysozoa</taxon>
        <taxon>Arthropoda</taxon>
        <taxon>Hexapoda</taxon>
        <taxon>Insecta</taxon>
        <taxon>Pterygota</taxon>
        <taxon>Neoptera</taxon>
        <taxon>Endopterygota</taxon>
        <taxon>Diptera</taxon>
        <taxon>Brachycera</taxon>
        <taxon>Muscomorpha</taxon>
        <taxon>Muscoidea</taxon>
        <taxon>Muscidae</taxon>
        <taxon>Musca</taxon>
    </lineage>
</organism>
<keyword evidence="6 8" id="KW-0408">Iron</keyword>
<dbReference type="CDD" id="cd11054">
    <property type="entry name" value="CYP24A1-like"/>
    <property type="match status" value="1"/>
</dbReference>
<evidence type="ECO:0000256" key="5">
    <source>
        <dbReference type="ARBA" id="ARBA00023002"/>
    </source>
</evidence>
<dbReference type="InterPro" id="IPR036396">
    <property type="entry name" value="Cyt_P450_sf"/>
</dbReference>
<dbReference type="GO" id="GO:0005506">
    <property type="term" value="F:iron ion binding"/>
    <property type="evidence" value="ECO:0007669"/>
    <property type="project" value="InterPro"/>
</dbReference>
<dbReference type="OrthoDB" id="3945418at2759"/>
<dbReference type="PRINTS" id="PR00463">
    <property type="entry name" value="EP450I"/>
</dbReference>
<dbReference type="GeneID" id="101891103"/>
<evidence type="ECO:0000256" key="4">
    <source>
        <dbReference type="ARBA" id="ARBA00022723"/>
    </source>
</evidence>
<dbReference type="GO" id="GO:0004497">
    <property type="term" value="F:monooxygenase activity"/>
    <property type="evidence" value="ECO:0007669"/>
    <property type="project" value="UniProtKB-KW"/>
</dbReference>
<dbReference type="VEuPathDB" id="VectorBase:MDOMA2_020833"/>
<dbReference type="AlphaFoldDB" id="A0A1I8MN35"/>
<gene>
    <name evidence="10" type="primary">101891103</name>
    <name evidence="12" type="synonym">LOC101891103</name>
</gene>
<evidence type="ECO:0000313" key="11">
    <source>
        <dbReference type="Proteomes" id="UP001652621"/>
    </source>
</evidence>
<evidence type="ECO:0000256" key="3">
    <source>
        <dbReference type="ARBA" id="ARBA00022617"/>
    </source>
</evidence>
<evidence type="ECO:0000256" key="9">
    <source>
        <dbReference type="RuleBase" id="RU000461"/>
    </source>
</evidence>
<dbReference type="InterPro" id="IPR050479">
    <property type="entry name" value="CYP11_CYP27_families"/>
</dbReference>
<keyword evidence="5 9" id="KW-0560">Oxidoreductase</keyword>
<dbReference type="FunFam" id="1.10.630.10:FF:000006">
    <property type="entry name" value="Cytochrome P450 302a1, mitochondrial"/>
    <property type="match status" value="1"/>
</dbReference>
<dbReference type="InterPro" id="IPR001128">
    <property type="entry name" value="Cyt_P450"/>
</dbReference>
<proteinExistence type="inferred from homology"/>
<dbReference type="EnsemblMetazoa" id="MDOA006706-RA">
    <property type="protein sequence ID" value="MDOA006706-PA"/>
    <property type="gene ID" value="MDOA006706"/>
</dbReference>
<dbReference type="SUPFAM" id="SSF48264">
    <property type="entry name" value="Cytochrome P450"/>
    <property type="match status" value="1"/>
</dbReference>
<keyword evidence="4 8" id="KW-0479">Metal-binding</keyword>